<dbReference type="Pfam" id="PF02847">
    <property type="entry name" value="MA3"/>
    <property type="match status" value="1"/>
</dbReference>
<dbReference type="Proteomes" id="UP000008141">
    <property type="component" value="Unassembled WGS sequence"/>
</dbReference>
<dbReference type="EMBL" id="GL433844">
    <property type="protein sequence ID" value="EFN55449.1"/>
    <property type="molecule type" value="Genomic_DNA"/>
</dbReference>
<dbReference type="InterPro" id="IPR003891">
    <property type="entry name" value="Initiation_fac_eIF4g_MI"/>
</dbReference>
<name>E1ZF72_CHLVA</name>
<dbReference type="GeneID" id="17354987"/>
<dbReference type="RefSeq" id="XP_005847551.1">
    <property type="nucleotide sequence ID" value="XM_005847489.1"/>
</dbReference>
<dbReference type="Gene3D" id="1.25.40.180">
    <property type="match status" value="2"/>
</dbReference>
<dbReference type="InParanoid" id="E1ZF72"/>
<dbReference type="SUPFAM" id="SSF48371">
    <property type="entry name" value="ARM repeat"/>
    <property type="match status" value="2"/>
</dbReference>
<dbReference type="PANTHER" id="PTHR18034:SF3">
    <property type="entry name" value="PRE-MRNA-SPLICING FACTOR CWC22 HOMOLOG"/>
    <property type="match status" value="1"/>
</dbReference>
<feature type="compositionally biased region" description="Basic and acidic residues" evidence="6">
    <location>
        <begin position="125"/>
        <end position="149"/>
    </location>
</feature>
<dbReference type="PANTHER" id="PTHR18034">
    <property type="entry name" value="CELL CYCLE CONTROL PROTEIN CWF22-RELATED"/>
    <property type="match status" value="1"/>
</dbReference>
<organism evidence="9">
    <name type="scientific">Chlorella variabilis</name>
    <name type="common">Green alga</name>
    <dbReference type="NCBI Taxonomy" id="554065"/>
    <lineage>
        <taxon>Eukaryota</taxon>
        <taxon>Viridiplantae</taxon>
        <taxon>Chlorophyta</taxon>
        <taxon>core chlorophytes</taxon>
        <taxon>Trebouxiophyceae</taxon>
        <taxon>Chlorellales</taxon>
        <taxon>Chlorellaceae</taxon>
        <taxon>Chlorella clade</taxon>
        <taxon>Chlorella</taxon>
    </lineage>
</organism>
<dbReference type="FunCoup" id="E1ZF72">
    <property type="interactions" value="1798"/>
</dbReference>
<evidence type="ECO:0000256" key="4">
    <source>
        <dbReference type="ARBA" id="ARBA00023187"/>
    </source>
</evidence>
<feature type="compositionally biased region" description="Low complexity" evidence="6">
    <location>
        <begin position="154"/>
        <end position="171"/>
    </location>
</feature>
<keyword evidence="3" id="KW-0507">mRNA processing</keyword>
<dbReference type="GO" id="GO:0003723">
    <property type="term" value="F:RNA binding"/>
    <property type="evidence" value="ECO:0007669"/>
    <property type="project" value="TreeGrafter"/>
</dbReference>
<keyword evidence="4" id="KW-0508">mRNA splicing</keyword>
<feature type="compositionally biased region" description="Basic and acidic residues" evidence="6">
    <location>
        <begin position="74"/>
        <end position="87"/>
    </location>
</feature>
<evidence type="ECO:0000313" key="9">
    <source>
        <dbReference type="Proteomes" id="UP000008141"/>
    </source>
</evidence>
<feature type="domain" description="MI" evidence="7">
    <location>
        <begin position="464"/>
        <end position="584"/>
    </location>
</feature>
<dbReference type="GO" id="GO:0071013">
    <property type="term" value="C:catalytic step 2 spliceosome"/>
    <property type="evidence" value="ECO:0007669"/>
    <property type="project" value="TreeGrafter"/>
</dbReference>
<feature type="region of interest" description="Disordered" evidence="6">
    <location>
        <begin position="688"/>
        <end position="861"/>
    </location>
</feature>
<feature type="compositionally biased region" description="Low complexity" evidence="6">
    <location>
        <begin position="41"/>
        <end position="61"/>
    </location>
</feature>
<reference evidence="8 9" key="1">
    <citation type="journal article" date="2010" name="Plant Cell">
        <title>The Chlorella variabilis NC64A genome reveals adaptation to photosymbiosis, coevolution with viruses, and cryptic sex.</title>
        <authorList>
            <person name="Blanc G."/>
            <person name="Duncan G."/>
            <person name="Agarkova I."/>
            <person name="Borodovsky M."/>
            <person name="Gurnon J."/>
            <person name="Kuo A."/>
            <person name="Lindquist E."/>
            <person name="Lucas S."/>
            <person name="Pangilinan J."/>
            <person name="Polle J."/>
            <person name="Salamov A."/>
            <person name="Terry A."/>
            <person name="Yamada T."/>
            <person name="Dunigan D.D."/>
            <person name="Grigoriev I.V."/>
            <person name="Claverie J.M."/>
            <person name="Van Etten J.L."/>
        </authorList>
    </citation>
    <scope>NUCLEOTIDE SEQUENCE [LARGE SCALE GENOMIC DNA]</scope>
    <source>
        <strain evidence="8 9">NC64A</strain>
    </source>
</reference>
<evidence type="ECO:0000256" key="2">
    <source>
        <dbReference type="ARBA" id="ARBA00006856"/>
    </source>
</evidence>
<keyword evidence="9" id="KW-1185">Reference proteome</keyword>
<evidence type="ECO:0000256" key="3">
    <source>
        <dbReference type="ARBA" id="ARBA00022664"/>
    </source>
</evidence>
<feature type="compositionally biased region" description="Basic residues" evidence="6">
    <location>
        <begin position="62"/>
        <end position="73"/>
    </location>
</feature>
<dbReference type="GO" id="GO:0000398">
    <property type="term" value="P:mRNA splicing, via spliceosome"/>
    <property type="evidence" value="ECO:0007669"/>
    <property type="project" value="TreeGrafter"/>
</dbReference>
<evidence type="ECO:0000259" key="7">
    <source>
        <dbReference type="PROSITE" id="PS51366"/>
    </source>
</evidence>
<feature type="compositionally biased region" description="Basic and acidic residues" evidence="6">
    <location>
        <begin position="17"/>
        <end position="29"/>
    </location>
</feature>
<evidence type="ECO:0000313" key="8">
    <source>
        <dbReference type="EMBL" id="EFN55449.1"/>
    </source>
</evidence>
<proteinExistence type="inferred from homology"/>
<feature type="compositionally biased region" description="Basic and acidic residues" evidence="6">
    <location>
        <begin position="802"/>
        <end position="861"/>
    </location>
</feature>
<dbReference type="OrthoDB" id="1924287at2759"/>
<comment type="similarity">
    <text evidence="2">Belongs to the CWC22 family.</text>
</comment>
<feature type="compositionally biased region" description="Basic residues" evidence="6">
    <location>
        <begin position="30"/>
        <end position="40"/>
    </location>
</feature>
<comment type="subcellular location">
    <subcellularLocation>
        <location evidence="1">Nucleus</location>
    </subcellularLocation>
</comment>
<feature type="compositionally biased region" description="Basic and acidic residues" evidence="6">
    <location>
        <begin position="97"/>
        <end position="113"/>
    </location>
</feature>
<evidence type="ECO:0000256" key="5">
    <source>
        <dbReference type="ARBA" id="ARBA00023242"/>
    </source>
</evidence>
<dbReference type="InterPro" id="IPR050781">
    <property type="entry name" value="CWC22_splicing_factor"/>
</dbReference>
<evidence type="ECO:0000256" key="1">
    <source>
        <dbReference type="ARBA" id="ARBA00004123"/>
    </source>
</evidence>
<sequence>MGKRSPSRDSSPSAKRRKDDSRSDDDKSRSRGHSRSRSRSRSTSSSRSRGSRSSRSTSTSRSRSRDRRSRSRSRSQDRRRSRGDDRRRSRSRSRSRRRDEGPRGGGRWGDRRPSPPRRGRSPPPRRVDRGDGDERPVRNGPGPDRRQIGDRNGVAAEAAPPAEAAAPAAAPEPRERKPVAAGPAGGVYIPPFKLAQMMAEAADRESAQYQRMTWDALRKSINGLVNKVNAANIKHILPEVFGENLVRGRGLFCRSIMKSQMASPSFTPGGLFLSRWVLGAWDGHRALQGGRSGPPDASRQVCRSACMHIWRALGFSHPQHAQLLGTAAQLPWQLWLAASRPPGKRAGGPRRGVAAAGHRPTWHMHQLIATCDSVLRRRAATSPITSSSGCSPGSTCLQFKRAYKRNDKPVCVAAIKFIAQLANQQVVHELLPLELLLLLLETPSDDGVEVAVDFLKEVGPLLQDLSPSGLQTIMDRLRSIMQEGNVDTRTQYIGIPAGLEMELTTMIIECCSNEKTFIKYYALLGERFCKYKREYADCFSEAFVQQYQLIHRLETNKLRNTAKLFAHLLTTDAIPWAVMQVIRLTEEDTTSSSRIFIKILFQARRLSLPAPELAETMGLMQLNKRLNDPTCQDWFMGVFPRDSPRNMRFAINFFTSIGLGGLTDSMREVLKNLPKMLAAQQAAAAAAAGSGSDSDSDSSSSSSSSDSDSDSSSSSSSSGSGSSSSSSSSSGSSSSDDSSGSSSSEGEEEPARGKGKSKGGGRSPPPPVAERGGRSSPPPAERRRGAGAAGGREEPPLNGRPGSDRELAERRRDERVQRRDSRERVQRRSASREDRRERGAGRSGEDRRRRDRSDSRGRGRR</sequence>
<feature type="region of interest" description="Disordered" evidence="6">
    <location>
        <begin position="1"/>
        <end position="182"/>
    </location>
</feature>
<dbReference type="SMART" id="SM00544">
    <property type="entry name" value="MA3"/>
    <property type="match status" value="1"/>
</dbReference>
<dbReference type="KEGG" id="cvr:CHLNCDRAFT_52248"/>
<dbReference type="eggNOG" id="KOG2140">
    <property type="taxonomic scope" value="Eukaryota"/>
</dbReference>
<dbReference type="PROSITE" id="PS51366">
    <property type="entry name" value="MI"/>
    <property type="match status" value="1"/>
</dbReference>
<dbReference type="InterPro" id="IPR016024">
    <property type="entry name" value="ARM-type_fold"/>
</dbReference>
<dbReference type="AlphaFoldDB" id="E1ZF72"/>
<evidence type="ECO:0000256" key="6">
    <source>
        <dbReference type="SAM" id="MobiDB-lite"/>
    </source>
</evidence>
<dbReference type="OMA" id="ITHEIML"/>
<feature type="compositionally biased region" description="Low complexity" evidence="6">
    <location>
        <begin position="688"/>
        <end position="744"/>
    </location>
</feature>
<protein>
    <recommendedName>
        <fullName evidence="7">MI domain-containing protein</fullName>
    </recommendedName>
</protein>
<keyword evidence="5" id="KW-0539">Nucleus</keyword>
<accession>E1ZF72</accession>
<dbReference type="STRING" id="554065.E1ZF72"/>
<gene>
    <name evidence="8" type="ORF">CHLNCDRAFT_52248</name>
</gene>